<sequence length="201" mass="22058">MGPPQSAFKVVASAGKKDGFEKPGLLVDLWQRGSIAKALKMGESTAVITRLKEHPEQLPSAIALLGKTDFTKRDKARKLFMKIVREESDQVFLKKVLVALGHGASKEYNEYANNQCGEILTVAISRQELRGDALTAFADALTSGNAKSMRVVLRELSAIVRHVISVPDGLREEVSRLTQGHDTYLKRMAETVLEGMPPKTV</sequence>
<dbReference type="AlphaFoldDB" id="A0A5E4LSC6"/>
<organism evidence="1 2">
    <name type="scientific">Candidatus Bilamarchaeum dharawalense</name>
    <dbReference type="NCBI Taxonomy" id="2885759"/>
    <lineage>
        <taxon>Archaea</taxon>
        <taxon>Candidatus Micrarchaeota</taxon>
        <taxon>Candidatus Micrarchaeia</taxon>
        <taxon>Candidatus Anstonellales</taxon>
        <taxon>Candidatus Bilamarchaeaceae</taxon>
        <taxon>Candidatus Bilamarchaeum</taxon>
    </lineage>
</organism>
<dbReference type="EMBL" id="CABMJJ010000009">
    <property type="protein sequence ID" value="VVC03777.1"/>
    <property type="molecule type" value="Genomic_DNA"/>
</dbReference>
<evidence type="ECO:0000313" key="2">
    <source>
        <dbReference type="Proteomes" id="UP000789941"/>
    </source>
</evidence>
<proteinExistence type="predicted"/>
<evidence type="ECO:0000313" key="1">
    <source>
        <dbReference type="EMBL" id="VVC03777.1"/>
    </source>
</evidence>
<accession>A0A5E4LSC6</accession>
<reference evidence="1 2" key="1">
    <citation type="submission" date="2019-08" db="EMBL/GenBank/DDBJ databases">
        <authorList>
            <person name="Vazquez-Campos X."/>
        </authorList>
    </citation>
    <scope>NUCLEOTIDE SEQUENCE [LARGE SCALE GENOMIC DNA]</scope>
    <source>
        <strain evidence="1">LFW-283_2</strain>
    </source>
</reference>
<name>A0A5E4LSC6_9ARCH</name>
<comment type="caution">
    <text evidence="1">The sequence shown here is derived from an EMBL/GenBank/DDBJ whole genome shotgun (WGS) entry which is preliminary data.</text>
</comment>
<protein>
    <submittedName>
        <fullName evidence="1">Uncharacterized protein</fullName>
    </submittedName>
</protein>
<dbReference type="Proteomes" id="UP000789941">
    <property type="component" value="Unassembled WGS sequence"/>
</dbReference>
<gene>
    <name evidence="1" type="ORF">LFW2832_00522</name>
</gene>